<reference evidence="2" key="1">
    <citation type="submission" date="2013-10" db="EMBL/GenBank/DDBJ databases">
        <title>Genomic analysis of the causative agents of coccidiosis in chickens.</title>
        <authorList>
            <person name="Reid A.J."/>
            <person name="Blake D."/>
            <person name="Billington K."/>
            <person name="Browne H."/>
            <person name="Dunn M."/>
            <person name="Hung S."/>
            <person name="Kawahara F."/>
            <person name="Miranda-Saavedra D."/>
            <person name="Mourier T."/>
            <person name="Nagra H."/>
            <person name="Otto T.D."/>
            <person name="Rawlings N."/>
            <person name="Sanchez A."/>
            <person name="Sanders M."/>
            <person name="Subramaniam C."/>
            <person name="Tay Y."/>
            <person name="Dear P."/>
            <person name="Doerig C."/>
            <person name="Gruber A."/>
            <person name="Parkinson J."/>
            <person name="Shirley M."/>
            <person name="Wan K.L."/>
            <person name="Berriman M."/>
            <person name="Tomley F."/>
            <person name="Pain A."/>
        </authorList>
    </citation>
    <scope>NUCLEOTIDE SEQUENCE [LARGE SCALE GENOMIC DNA]</scope>
    <source>
        <strain evidence="2">Houghton</strain>
    </source>
</reference>
<reference evidence="2" key="2">
    <citation type="submission" date="2013-10" db="EMBL/GenBank/DDBJ databases">
        <authorList>
            <person name="Aslett M."/>
        </authorList>
    </citation>
    <scope>NUCLEOTIDE SEQUENCE [LARGE SCALE GENOMIC DNA]</scope>
    <source>
        <strain evidence="2">Houghton</strain>
    </source>
</reference>
<dbReference type="GO" id="GO:0045944">
    <property type="term" value="P:positive regulation of transcription by RNA polymerase II"/>
    <property type="evidence" value="ECO:0007669"/>
    <property type="project" value="TreeGrafter"/>
</dbReference>
<gene>
    <name evidence="2" type="ORF">ETH_00032485</name>
</gene>
<dbReference type="GeneID" id="25255563"/>
<dbReference type="VEuPathDB" id="ToxoDB:ETH_00032485"/>
<accession>U6L4K1</accession>
<dbReference type="GO" id="GO:0016592">
    <property type="term" value="C:mediator complex"/>
    <property type="evidence" value="ECO:0007669"/>
    <property type="project" value="TreeGrafter"/>
</dbReference>
<dbReference type="RefSeq" id="XP_013235823.1">
    <property type="nucleotide sequence ID" value="XM_013380369.1"/>
</dbReference>
<keyword evidence="3" id="KW-1185">Reference proteome</keyword>
<dbReference type="VEuPathDB" id="ToxoDB:ETH2_0512800"/>
<protein>
    <submittedName>
        <fullName evidence="2">Uncharacterized protein</fullName>
    </submittedName>
</protein>
<dbReference type="PANTHER" id="PTHR46007:SF11">
    <property type="entry name" value="MEDIATOR OF RNA POLYMERASE II TRANSCRIPTION SUBUNIT 12"/>
    <property type="match status" value="1"/>
</dbReference>
<sequence>MEDASRGLCFVAVAASVCPEVLLFCCSFPPVPQQQLLPPLPQQQQQLFGGVDLWRGSAALKYRLRPPIPGCRATGMAFLNDSSSSSCGSSSSSARPLLLAVRWALPCPATGGPLKGPSEWIAVAVCLYSPTALGGAPCLPVWGPAASASIKGCFLQNQQQLLLLQQQQQQQQLLQPPVSGVYGGTDATAAAAAAAAARDPFLLQQSIKPSLLGSSNGSSLLLQSASGWDLSKSWRGTGAPRGPLEAPLSGVGGFSSIAAKDSISPLQQQQQQQLFRQQQQLLLQPPYGTASSLGYLGLSSSGTSLADKAQQQQQQQQQRWLALHRLGYRQRLQLHEQQEEQLRLLQHRRAQQQLEQQSGVFAPGAAAAAAAADLELFPPHNSATAAMQMGHLWGPPGASSFPFRRRLLPPRRDAPYQLPLLQRSSKAALPAAAVYGRAAQPLWASRGPPPLLHGSRSLGGGPLGAGGPPGPLGLGAPLDYMAVDARDEAAERGGPGLLPMQQDPWPAFSAF</sequence>
<dbReference type="InterPro" id="IPR051647">
    <property type="entry name" value="Mediator_comp_sub12"/>
</dbReference>
<feature type="region of interest" description="Disordered" evidence="1">
    <location>
        <begin position="486"/>
        <end position="511"/>
    </location>
</feature>
<dbReference type="GO" id="GO:0003713">
    <property type="term" value="F:transcription coactivator activity"/>
    <property type="evidence" value="ECO:0007669"/>
    <property type="project" value="TreeGrafter"/>
</dbReference>
<evidence type="ECO:0000313" key="3">
    <source>
        <dbReference type="Proteomes" id="UP000030747"/>
    </source>
</evidence>
<dbReference type="PANTHER" id="PTHR46007">
    <property type="entry name" value="MEDIATOR OF RNA POLYMERASE II TRANSCRIPTION SUBUNIT 12"/>
    <property type="match status" value="1"/>
</dbReference>
<evidence type="ECO:0000256" key="1">
    <source>
        <dbReference type="SAM" id="MobiDB-lite"/>
    </source>
</evidence>
<proteinExistence type="predicted"/>
<evidence type="ECO:0000313" key="2">
    <source>
        <dbReference type="EMBL" id="CDJ45076.1"/>
    </source>
</evidence>
<organism evidence="2 3">
    <name type="scientific">Eimeria tenella</name>
    <name type="common">Coccidian parasite</name>
    <dbReference type="NCBI Taxonomy" id="5802"/>
    <lineage>
        <taxon>Eukaryota</taxon>
        <taxon>Sar</taxon>
        <taxon>Alveolata</taxon>
        <taxon>Apicomplexa</taxon>
        <taxon>Conoidasida</taxon>
        <taxon>Coccidia</taxon>
        <taxon>Eucoccidiorida</taxon>
        <taxon>Eimeriorina</taxon>
        <taxon>Eimeriidae</taxon>
        <taxon>Eimeria</taxon>
    </lineage>
</organism>
<dbReference type="AlphaFoldDB" id="U6L4K1"/>
<dbReference type="OrthoDB" id="348986at2759"/>
<name>U6L4K1_EIMTE</name>
<dbReference type="EMBL" id="HG677985">
    <property type="protein sequence ID" value="CDJ45076.1"/>
    <property type="molecule type" value="Genomic_DNA"/>
</dbReference>
<dbReference type="Proteomes" id="UP000030747">
    <property type="component" value="Unassembled WGS sequence"/>
</dbReference>